<evidence type="ECO:0000256" key="1">
    <source>
        <dbReference type="SAM" id="Coils"/>
    </source>
</evidence>
<feature type="region of interest" description="Disordered" evidence="2">
    <location>
        <begin position="819"/>
        <end position="841"/>
    </location>
</feature>
<feature type="region of interest" description="Disordered" evidence="2">
    <location>
        <begin position="489"/>
        <end position="510"/>
    </location>
</feature>
<protein>
    <submittedName>
        <fullName evidence="3">Tola protein., putative</fullName>
    </submittedName>
</protein>
<name>U6MHR7_EIMMA</name>
<keyword evidence="1" id="KW-0175">Coiled coil</keyword>
<organism evidence="3 4">
    <name type="scientific">Eimeria maxima</name>
    <name type="common">Coccidian parasite</name>
    <dbReference type="NCBI Taxonomy" id="5804"/>
    <lineage>
        <taxon>Eukaryota</taxon>
        <taxon>Sar</taxon>
        <taxon>Alveolata</taxon>
        <taxon>Apicomplexa</taxon>
        <taxon>Conoidasida</taxon>
        <taxon>Coccidia</taxon>
        <taxon>Eucoccidiorida</taxon>
        <taxon>Eimeriorina</taxon>
        <taxon>Eimeriidae</taxon>
        <taxon>Eimeria</taxon>
    </lineage>
</organism>
<dbReference type="EMBL" id="HG722023">
    <property type="protein sequence ID" value="CDJ61190.1"/>
    <property type="molecule type" value="Genomic_DNA"/>
</dbReference>
<dbReference type="RefSeq" id="XP_013337840.1">
    <property type="nucleotide sequence ID" value="XM_013482386.1"/>
</dbReference>
<sequence length="968" mass="107722">MAPEYAKKSSQFLLSSDSSSSSEFSSSPSNMKEKSAVQGKKSPAKLGKMPPSGKNPSDGVPNRQDMTPKNPNGPSKKPPPPPPVDVLGSLLTPGSAHLRPTHSAVDRGLSIADPLLAVDSPRPAVQRLKSAVITRGPSGRNSEAHDVKSASAELQKGLYQPLSRQVSERVASTPREAQFARKPSALPVKSRQSITSRTKFGQAESPRAEKRLPSSPRPQVADDGGKPVTRQKSVAAELDISSKLLQKANSEDAWTTLLRREASSRNNSKEDGAQDRAQASKTEKRPSVGGPPVTRKSLVLSKQQPKLPTGRSEADATPFADEISERQGTSKPQQKVPKKLVSAASDARVSPGVKPSVDQGVVQDLEGRLAKSNSRVRELEAQLTETNRHHSEELERLRLEHQVKLAEELQKVRSEREEALERLRREERSKREEVQKQAIARQSSMKMRCDASVRELKEKVESLENQLKTKIQDFERERVGLMKSFEDKRKHDLQEQENEVKTHQKELKNKESELMEQQGRVQALTASMQTLTTSLAQMKELNDISRTATQALEEKAKTQAAFINTLMKREENLRAQAAKLMPIKEAKRLAFRALLKGRAVEMISRACMPTDTSLWNKAWAFQQLVDLIGGTCESKERRQDAIESRLMQFRKEQMFLMAENERLMAKVAELQQEGINQRQSKVALMEQALIGNNSSSSSNAANNSNGEAHQEPSPRWLILCVQHIVDKRLLWAFLRLQKVTTEAESNTTIDKLQKKFNELRVSAYKEMAARIGVFRLVAFVRCLRLRALFGAILNMIINASQLSREEVLKKAQQMQVSQDPFTKASAASAAPDTGSYSATDNGRMDLNVPLAHQPYYYRQLPSVRNPPRGRNMFVPMIDPRPPAHGYLPHPGYSHTPLSLGVPPIVAKGRPPRTNTSLPNAFPSGPYDATQPVDERGAVFRMRGAQQDLRRIMMESANDKVGARIVGRR</sequence>
<dbReference type="GeneID" id="25334912"/>
<feature type="coiled-coil region" evidence="1">
    <location>
        <begin position="632"/>
        <end position="673"/>
    </location>
</feature>
<evidence type="ECO:0000313" key="4">
    <source>
        <dbReference type="Proteomes" id="UP000030763"/>
    </source>
</evidence>
<feature type="compositionally biased region" description="Polar residues" evidence="2">
    <location>
        <begin position="190"/>
        <end position="199"/>
    </location>
</feature>
<dbReference type="VEuPathDB" id="ToxoDB:EMWEY_00009260"/>
<dbReference type="AlphaFoldDB" id="U6MHR7"/>
<dbReference type="Proteomes" id="UP000030763">
    <property type="component" value="Unassembled WGS sequence"/>
</dbReference>
<reference evidence="3" key="1">
    <citation type="submission" date="2013-10" db="EMBL/GenBank/DDBJ databases">
        <title>Genomic analysis of the causative agents of coccidiosis in chickens.</title>
        <authorList>
            <person name="Reid A.J."/>
            <person name="Blake D."/>
            <person name="Billington K."/>
            <person name="Browne H."/>
            <person name="Dunn M."/>
            <person name="Hung S."/>
            <person name="Kawahara F."/>
            <person name="Miranda-Saavedra D."/>
            <person name="Mourier T."/>
            <person name="Nagra H."/>
            <person name="Otto T.D."/>
            <person name="Rawlings N."/>
            <person name="Sanchez A."/>
            <person name="Sanders M."/>
            <person name="Subramaniam C."/>
            <person name="Tay Y."/>
            <person name="Dear P."/>
            <person name="Doerig C."/>
            <person name="Gruber A."/>
            <person name="Parkinson J."/>
            <person name="Shirley M."/>
            <person name="Wan K.L."/>
            <person name="Berriman M."/>
            <person name="Tomley F."/>
            <person name="Pain A."/>
        </authorList>
    </citation>
    <scope>NUCLEOTIDE SEQUENCE [LARGE SCALE GENOMIC DNA]</scope>
    <source>
        <strain evidence="3">Weybridge</strain>
    </source>
</reference>
<evidence type="ECO:0000313" key="3">
    <source>
        <dbReference type="EMBL" id="CDJ61190.1"/>
    </source>
</evidence>
<evidence type="ECO:0000256" key="2">
    <source>
        <dbReference type="SAM" id="MobiDB-lite"/>
    </source>
</evidence>
<dbReference type="OMA" id="ISRACMP"/>
<feature type="compositionally biased region" description="Basic and acidic residues" evidence="2">
    <location>
        <begin position="258"/>
        <end position="274"/>
    </location>
</feature>
<dbReference type="OrthoDB" id="341170at2759"/>
<feature type="region of interest" description="Disordered" evidence="2">
    <location>
        <begin position="1"/>
        <end position="101"/>
    </location>
</feature>
<feature type="compositionally biased region" description="Low complexity" evidence="2">
    <location>
        <begin position="9"/>
        <end position="29"/>
    </location>
</feature>
<proteinExistence type="predicted"/>
<reference evidence="3" key="2">
    <citation type="submission" date="2013-10" db="EMBL/GenBank/DDBJ databases">
        <authorList>
            <person name="Aslett M."/>
        </authorList>
    </citation>
    <scope>NUCLEOTIDE SEQUENCE [LARGE SCALE GENOMIC DNA]</scope>
    <source>
        <strain evidence="3">Weybridge</strain>
    </source>
</reference>
<accession>U6MHR7</accession>
<gene>
    <name evidence="3" type="ORF">EMWEY_00009260</name>
</gene>
<feature type="region of interest" description="Disordered" evidence="2">
    <location>
        <begin position="129"/>
        <end position="361"/>
    </location>
</feature>
<keyword evidence="4" id="KW-1185">Reference proteome</keyword>